<dbReference type="Proteomes" id="UP001176941">
    <property type="component" value="Chromosome 14"/>
</dbReference>
<evidence type="ECO:0000313" key="2">
    <source>
        <dbReference type="Proteomes" id="UP001176941"/>
    </source>
</evidence>
<gene>
    <name evidence="1" type="ORF">MRATA1EN1_LOCUS5175</name>
</gene>
<reference evidence="1" key="1">
    <citation type="submission" date="2023-04" db="EMBL/GenBank/DDBJ databases">
        <authorList>
            <consortium name="ELIXIR-Norway"/>
        </authorList>
    </citation>
    <scope>NUCLEOTIDE SEQUENCE [LARGE SCALE GENOMIC DNA]</scope>
</reference>
<organism evidence="1 2">
    <name type="scientific">Rangifer tarandus platyrhynchus</name>
    <name type="common">Svalbard reindeer</name>
    <dbReference type="NCBI Taxonomy" id="3082113"/>
    <lineage>
        <taxon>Eukaryota</taxon>
        <taxon>Metazoa</taxon>
        <taxon>Chordata</taxon>
        <taxon>Craniata</taxon>
        <taxon>Vertebrata</taxon>
        <taxon>Euteleostomi</taxon>
        <taxon>Mammalia</taxon>
        <taxon>Eutheria</taxon>
        <taxon>Laurasiatheria</taxon>
        <taxon>Artiodactyla</taxon>
        <taxon>Ruminantia</taxon>
        <taxon>Pecora</taxon>
        <taxon>Cervidae</taxon>
        <taxon>Odocoileinae</taxon>
        <taxon>Rangifer</taxon>
    </lineage>
</organism>
<keyword evidence="2" id="KW-1185">Reference proteome</keyword>
<evidence type="ECO:0000313" key="1">
    <source>
        <dbReference type="EMBL" id="CAI9156213.1"/>
    </source>
</evidence>
<dbReference type="EMBL" id="OX459950">
    <property type="protein sequence ID" value="CAI9156213.1"/>
    <property type="molecule type" value="Genomic_DNA"/>
</dbReference>
<name>A0ABN8Y6Y3_RANTA</name>
<accession>A0ABN8Y6Y3</accession>
<sequence>MGHTSGLEPGGSMEEACLGLPAWSQVTASGMLASKHSLHVRHWASAFPVGELLRCPADFDRTPQSPLTVAGSSAGLCTPAADSHGQLSPNGHNVGDLCEQKELGLADGPQSSTLWLRRNQGAFF</sequence>
<proteinExistence type="predicted"/>
<protein>
    <submittedName>
        <fullName evidence="1">Uncharacterized protein</fullName>
    </submittedName>
</protein>